<feature type="compositionally biased region" description="Low complexity" evidence="1">
    <location>
        <begin position="59"/>
        <end position="69"/>
    </location>
</feature>
<evidence type="ECO:0000256" key="1">
    <source>
        <dbReference type="SAM" id="MobiDB-lite"/>
    </source>
</evidence>
<evidence type="ECO:0000313" key="3">
    <source>
        <dbReference type="Proteomes" id="UP001157017"/>
    </source>
</evidence>
<proteinExistence type="predicted"/>
<feature type="region of interest" description="Disordered" evidence="1">
    <location>
        <begin position="51"/>
        <end position="82"/>
    </location>
</feature>
<evidence type="ECO:0008006" key="4">
    <source>
        <dbReference type="Google" id="ProtNLM"/>
    </source>
</evidence>
<feature type="region of interest" description="Disordered" evidence="1">
    <location>
        <begin position="1"/>
        <end position="23"/>
    </location>
</feature>
<evidence type="ECO:0000313" key="2">
    <source>
        <dbReference type="EMBL" id="GMA86566.1"/>
    </source>
</evidence>
<dbReference type="Gene3D" id="3.20.20.100">
    <property type="entry name" value="NADP-dependent oxidoreductase domain"/>
    <property type="match status" value="1"/>
</dbReference>
<gene>
    <name evidence="2" type="ORF">GCM10025868_18160</name>
</gene>
<sequence>MPYSPLGRGFLTGTITSTDDLDAGDFRRQNPRFQGDALQQNLRLVEAVREPCRAQGRHPAQPGPRLGARAGRRRRADPGHPP</sequence>
<comment type="caution">
    <text evidence="2">The sequence shown here is derived from an EMBL/GenBank/DDBJ whole genome shotgun (WGS) entry which is preliminary data.</text>
</comment>
<dbReference type="InterPro" id="IPR036812">
    <property type="entry name" value="NAD(P)_OxRdtase_dom_sf"/>
</dbReference>
<dbReference type="SUPFAM" id="SSF51430">
    <property type="entry name" value="NAD(P)-linked oxidoreductase"/>
    <property type="match status" value="1"/>
</dbReference>
<organism evidence="2 3">
    <name type="scientific">Angustibacter aerolatus</name>
    <dbReference type="NCBI Taxonomy" id="1162965"/>
    <lineage>
        <taxon>Bacteria</taxon>
        <taxon>Bacillati</taxon>
        <taxon>Actinomycetota</taxon>
        <taxon>Actinomycetes</taxon>
        <taxon>Kineosporiales</taxon>
        <taxon>Kineosporiaceae</taxon>
    </lineage>
</organism>
<protein>
    <recommendedName>
        <fullName evidence="4">NADP-dependent oxidoreductase domain-containing protein</fullName>
    </recommendedName>
</protein>
<dbReference type="Proteomes" id="UP001157017">
    <property type="component" value="Unassembled WGS sequence"/>
</dbReference>
<reference evidence="3" key="1">
    <citation type="journal article" date="2019" name="Int. J. Syst. Evol. Microbiol.">
        <title>The Global Catalogue of Microorganisms (GCM) 10K type strain sequencing project: providing services to taxonomists for standard genome sequencing and annotation.</title>
        <authorList>
            <consortium name="The Broad Institute Genomics Platform"/>
            <consortium name="The Broad Institute Genome Sequencing Center for Infectious Disease"/>
            <person name="Wu L."/>
            <person name="Ma J."/>
        </authorList>
    </citation>
    <scope>NUCLEOTIDE SEQUENCE [LARGE SCALE GENOMIC DNA]</scope>
    <source>
        <strain evidence="3">NBRC 108730</strain>
    </source>
</reference>
<dbReference type="EMBL" id="BSUZ01000001">
    <property type="protein sequence ID" value="GMA86566.1"/>
    <property type="molecule type" value="Genomic_DNA"/>
</dbReference>
<accession>A0ABQ6JG90</accession>
<name>A0ABQ6JG90_9ACTN</name>
<keyword evidence="3" id="KW-1185">Reference proteome</keyword>